<keyword evidence="3 7" id="KW-0489">Methyltransferase</keyword>
<dbReference type="InterPro" id="IPR012327">
    <property type="entry name" value="MeTrfase_D12"/>
</dbReference>
<evidence type="ECO:0000256" key="2">
    <source>
        <dbReference type="ARBA" id="ARBA00011900"/>
    </source>
</evidence>
<comment type="similarity">
    <text evidence="1">Belongs to the N(4)/N(6)-methyltransferase family.</text>
</comment>
<dbReference type="SUPFAM" id="SSF53335">
    <property type="entry name" value="S-adenosyl-L-methionine-dependent methyltransferases"/>
    <property type="match status" value="1"/>
</dbReference>
<dbReference type="Proteomes" id="UP000621540">
    <property type="component" value="Unassembled WGS sequence"/>
</dbReference>
<dbReference type="InterPro" id="IPR023095">
    <property type="entry name" value="Ade_MeTrfase_dom_2"/>
</dbReference>
<sequence length="289" mass="33750">MFYSPLRYPGGKGKLEPFMELLIRQTGHLGGTYVEPFAGGAGIALELLEKGIVSDIVINDLDKGIYSFWRAILTETDRFINNIRNVELSIDEWNRQREIIDDCSRYSYELGFATFYLNRTNRSGIIKGGVIGGIEQAGNWRMDARFNREALIERIVKIASRKNHIHLYNKDVNSFIQNYLPKYQQNAFVYFDPPYFDKGKQLYLNFFSYDDHVRIERMINNQVNCDWVITYDDVQEIADIYQNHILKRFDLNYSAAVKRKASEIIIFKRKSMIPTDSQLQHNGICVNLR</sequence>
<evidence type="ECO:0000256" key="6">
    <source>
        <dbReference type="ARBA" id="ARBA00047942"/>
    </source>
</evidence>
<dbReference type="Gene3D" id="1.10.1020.10">
    <property type="entry name" value="Adenine-specific Methyltransferase, Domain 2"/>
    <property type="match status" value="1"/>
</dbReference>
<dbReference type="InterPro" id="IPR029063">
    <property type="entry name" value="SAM-dependent_MTases_sf"/>
</dbReference>
<dbReference type="EC" id="2.1.1.72" evidence="2"/>
<keyword evidence="5" id="KW-0949">S-adenosyl-L-methionine</keyword>
<dbReference type="PIRSF" id="PIRSF000398">
    <property type="entry name" value="M_m6A_EcoRV"/>
    <property type="match status" value="1"/>
</dbReference>
<dbReference type="PANTHER" id="PTHR30481">
    <property type="entry name" value="DNA ADENINE METHYLASE"/>
    <property type="match status" value="1"/>
</dbReference>
<keyword evidence="8" id="KW-1185">Reference proteome</keyword>
<keyword evidence="4" id="KW-0808">Transferase</keyword>
<dbReference type="GO" id="GO:0008168">
    <property type="term" value="F:methyltransferase activity"/>
    <property type="evidence" value="ECO:0007669"/>
    <property type="project" value="UniProtKB-KW"/>
</dbReference>
<evidence type="ECO:0000256" key="3">
    <source>
        <dbReference type="ARBA" id="ARBA00022603"/>
    </source>
</evidence>
<dbReference type="InterPro" id="IPR012263">
    <property type="entry name" value="M_m6A_EcoRV"/>
</dbReference>
<gene>
    <name evidence="7" type="ORF">H8Z76_13290</name>
</gene>
<dbReference type="Pfam" id="PF02086">
    <property type="entry name" value="MethyltransfD12"/>
    <property type="match status" value="1"/>
</dbReference>
<proteinExistence type="inferred from homology"/>
<comment type="caution">
    <text evidence="7">The sequence shown here is derived from an EMBL/GenBank/DDBJ whole genome shotgun (WGS) entry which is preliminary data.</text>
</comment>
<accession>A0ABR7IDL4</accession>
<dbReference type="Gene3D" id="3.40.50.150">
    <property type="entry name" value="Vaccinia Virus protein VP39"/>
    <property type="match status" value="1"/>
</dbReference>
<organism evidence="7 8">
    <name type="scientific">Roseburia yibonii</name>
    <dbReference type="NCBI Taxonomy" id="2763063"/>
    <lineage>
        <taxon>Bacteria</taxon>
        <taxon>Bacillati</taxon>
        <taxon>Bacillota</taxon>
        <taxon>Clostridia</taxon>
        <taxon>Lachnospirales</taxon>
        <taxon>Lachnospiraceae</taxon>
        <taxon>Roseburia</taxon>
    </lineage>
</organism>
<dbReference type="PRINTS" id="PR00505">
    <property type="entry name" value="D12N6MTFRASE"/>
</dbReference>
<dbReference type="PANTHER" id="PTHR30481:SF2">
    <property type="entry name" value="SITE-SPECIFIC DNA-METHYLTRANSFERASE (ADENINE-SPECIFIC)"/>
    <property type="match status" value="1"/>
</dbReference>
<protein>
    <recommendedName>
        <fullName evidence="2">site-specific DNA-methyltransferase (adenine-specific)</fullName>
        <ecNumber evidence="2">2.1.1.72</ecNumber>
    </recommendedName>
</protein>
<evidence type="ECO:0000313" key="7">
    <source>
        <dbReference type="EMBL" id="MBC5754957.1"/>
    </source>
</evidence>
<dbReference type="GO" id="GO:0032259">
    <property type="term" value="P:methylation"/>
    <property type="evidence" value="ECO:0007669"/>
    <property type="project" value="UniProtKB-KW"/>
</dbReference>
<evidence type="ECO:0000256" key="1">
    <source>
        <dbReference type="ARBA" id="ARBA00006594"/>
    </source>
</evidence>
<evidence type="ECO:0000256" key="4">
    <source>
        <dbReference type="ARBA" id="ARBA00022679"/>
    </source>
</evidence>
<evidence type="ECO:0000313" key="8">
    <source>
        <dbReference type="Proteomes" id="UP000621540"/>
    </source>
</evidence>
<name>A0ABR7IDL4_9FIRM</name>
<reference evidence="7 8" key="1">
    <citation type="submission" date="2020-08" db="EMBL/GenBank/DDBJ databases">
        <title>Genome public.</title>
        <authorList>
            <person name="Liu C."/>
            <person name="Sun Q."/>
        </authorList>
    </citation>
    <scope>NUCLEOTIDE SEQUENCE [LARGE SCALE GENOMIC DNA]</scope>
    <source>
        <strain evidence="7 8">BX0805</strain>
    </source>
</reference>
<dbReference type="RefSeq" id="WP_186982822.1">
    <property type="nucleotide sequence ID" value="NZ_JACOQH010000015.1"/>
</dbReference>
<evidence type="ECO:0000256" key="5">
    <source>
        <dbReference type="ARBA" id="ARBA00022691"/>
    </source>
</evidence>
<dbReference type="EMBL" id="JACOQH010000015">
    <property type="protein sequence ID" value="MBC5754957.1"/>
    <property type="molecule type" value="Genomic_DNA"/>
</dbReference>
<comment type="catalytic activity">
    <reaction evidence="6">
        <text>a 2'-deoxyadenosine in DNA + S-adenosyl-L-methionine = an N(6)-methyl-2'-deoxyadenosine in DNA + S-adenosyl-L-homocysteine + H(+)</text>
        <dbReference type="Rhea" id="RHEA:15197"/>
        <dbReference type="Rhea" id="RHEA-COMP:12418"/>
        <dbReference type="Rhea" id="RHEA-COMP:12419"/>
        <dbReference type="ChEBI" id="CHEBI:15378"/>
        <dbReference type="ChEBI" id="CHEBI:57856"/>
        <dbReference type="ChEBI" id="CHEBI:59789"/>
        <dbReference type="ChEBI" id="CHEBI:90615"/>
        <dbReference type="ChEBI" id="CHEBI:90616"/>
        <dbReference type="EC" id="2.1.1.72"/>
    </reaction>
</comment>